<reference evidence="2" key="1">
    <citation type="journal article" date="2014" name="Front. Microbiol.">
        <title>High frequency of phylogenetically diverse reductive dehalogenase-homologous genes in deep subseafloor sedimentary metagenomes.</title>
        <authorList>
            <person name="Kawai M."/>
            <person name="Futagami T."/>
            <person name="Toyoda A."/>
            <person name="Takaki Y."/>
            <person name="Nishi S."/>
            <person name="Hori S."/>
            <person name="Arai W."/>
            <person name="Tsubouchi T."/>
            <person name="Morono Y."/>
            <person name="Uchiyama I."/>
            <person name="Ito T."/>
            <person name="Fujiyama A."/>
            <person name="Inagaki F."/>
            <person name="Takami H."/>
        </authorList>
    </citation>
    <scope>NUCLEOTIDE SEQUENCE</scope>
    <source>
        <strain evidence="2">Expedition CK06-06</strain>
    </source>
</reference>
<accession>X0SC81</accession>
<evidence type="ECO:0000259" key="1">
    <source>
        <dbReference type="Pfam" id="PF02915"/>
    </source>
</evidence>
<organism evidence="2">
    <name type="scientific">marine sediment metagenome</name>
    <dbReference type="NCBI Taxonomy" id="412755"/>
    <lineage>
        <taxon>unclassified sequences</taxon>
        <taxon>metagenomes</taxon>
        <taxon>ecological metagenomes</taxon>
    </lineage>
</organism>
<name>X0SC81_9ZZZZ</name>
<protein>
    <recommendedName>
        <fullName evidence="1">Rubrerythrin diiron-binding domain-containing protein</fullName>
    </recommendedName>
</protein>
<dbReference type="GO" id="GO:0016491">
    <property type="term" value="F:oxidoreductase activity"/>
    <property type="evidence" value="ECO:0007669"/>
    <property type="project" value="InterPro"/>
</dbReference>
<feature type="domain" description="Rubrerythrin diiron-binding" evidence="1">
    <location>
        <begin position="12"/>
        <end position="59"/>
    </location>
</feature>
<dbReference type="InterPro" id="IPR009078">
    <property type="entry name" value="Ferritin-like_SF"/>
</dbReference>
<dbReference type="EMBL" id="BARS01008426">
    <property type="protein sequence ID" value="GAF78634.1"/>
    <property type="molecule type" value="Genomic_DNA"/>
</dbReference>
<dbReference type="InterPro" id="IPR012347">
    <property type="entry name" value="Ferritin-like"/>
</dbReference>
<dbReference type="Pfam" id="PF02915">
    <property type="entry name" value="Rubrerythrin"/>
    <property type="match status" value="1"/>
</dbReference>
<dbReference type="InterPro" id="IPR003251">
    <property type="entry name" value="Rr_diiron-bd_dom"/>
</dbReference>
<dbReference type="SUPFAM" id="SSF47240">
    <property type="entry name" value="Ferritin-like"/>
    <property type="match status" value="1"/>
</dbReference>
<sequence length="78" mass="9468">RRIRGRHLEMAALSLGILLEKQAFEFYSRQAEFAEDGSVREFFRELANWEDGHYRMLLREDEALKDEYWSKNRFEPLV</sequence>
<dbReference type="AlphaFoldDB" id="X0SC81"/>
<dbReference type="Gene3D" id="1.20.1260.10">
    <property type="match status" value="1"/>
</dbReference>
<gene>
    <name evidence="2" type="ORF">S01H1_16068</name>
</gene>
<feature type="non-terminal residue" evidence="2">
    <location>
        <position position="1"/>
    </location>
</feature>
<dbReference type="GO" id="GO:0046872">
    <property type="term" value="F:metal ion binding"/>
    <property type="evidence" value="ECO:0007669"/>
    <property type="project" value="InterPro"/>
</dbReference>
<comment type="caution">
    <text evidence="2">The sequence shown here is derived from an EMBL/GenBank/DDBJ whole genome shotgun (WGS) entry which is preliminary data.</text>
</comment>
<evidence type="ECO:0000313" key="2">
    <source>
        <dbReference type="EMBL" id="GAF78634.1"/>
    </source>
</evidence>
<proteinExistence type="predicted"/>